<evidence type="ECO:0000256" key="2">
    <source>
        <dbReference type="SAM" id="MobiDB-lite"/>
    </source>
</evidence>
<evidence type="ECO:0000256" key="1">
    <source>
        <dbReference type="ARBA" id="ARBA00005474"/>
    </source>
</evidence>
<dbReference type="Proteomes" id="UP000594263">
    <property type="component" value="Unplaced"/>
</dbReference>
<feature type="region of interest" description="Disordered" evidence="2">
    <location>
        <begin position="175"/>
        <end position="223"/>
    </location>
</feature>
<name>A0A7N0U1V5_KALFE</name>
<reference evidence="4" key="1">
    <citation type="submission" date="2021-01" db="UniProtKB">
        <authorList>
            <consortium name="EnsemblPlants"/>
        </authorList>
    </citation>
    <scope>IDENTIFICATION</scope>
</reference>
<dbReference type="PANTHER" id="PTHR31304:SF73">
    <property type="entry name" value="OS01G0511000 PROTEIN"/>
    <property type="match status" value="1"/>
</dbReference>
<dbReference type="EnsemblPlants" id="Kaladp0050s0304.1.v1.1">
    <property type="protein sequence ID" value="Kaladp0050s0304.1.v1.1"/>
    <property type="gene ID" value="Kaladp0050s0304.v1.1"/>
</dbReference>
<organism evidence="4 5">
    <name type="scientific">Kalanchoe fedtschenkoi</name>
    <name type="common">Lavender scallops</name>
    <name type="synonym">South American air plant</name>
    <dbReference type="NCBI Taxonomy" id="63787"/>
    <lineage>
        <taxon>Eukaryota</taxon>
        <taxon>Viridiplantae</taxon>
        <taxon>Streptophyta</taxon>
        <taxon>Embryophyta</taxon>
        <taxon>Tracheophyta</taxon>
        <taxon>Spermatophyta</taxon>
        <taxon>Magnoliopsida</taxon>
        <taxon>eudicotyledons</taxon>
        <taxon>Gunneridae</taxon>
        <taxon>Pentapetalae</taxon>
        <taxon>Saxifragales</taxon>
        <taxon>Crassulaceae</taxon>
        <taxon>Kalanchoe</taxon>
    </lineage>
</organism>
<dbReference type="PANTHER" id="PTHR31304">
    <property type="entry name" value="LOB DOMAIN-CONTAINING PROTEIN 38"/>
    <property type="match status" value="1"/>
</dbReference>
<dbReference type="PROSITE" id="PS50891">
    <property type="entry name" value="LOB"/>
    <property type="match status" value="1"/>
</dbReference>
<feature type="domain" description="LOB" evidence="3">
    <location>
        <begin position="3"/>
        <end position="109"/>
    </location>
</feature>
<dbReference type="Pfam" id="PF03195">
    <property type="entry name" value="LOB"/>
    <property type="match status" value="1"/>
</dbReference>
<sequence>MKTSCNGCRVLRKGCPDDCSLRPGLSWITTPEAQGNATVFLAKFYGRAGLMNFLNATSDHHRAEIFKSLLYEACGRIVDPVYGAVGLLWSNNWSHCEAAVEAVLSGGRILPIQNPRDHAGHPIAALNSFDIRHVARPAPHEPDVAPRFTIRTKRRSPRFPKKVVRANWTELGGPSDGSGFSVETVEGSVANRVRPNQQQGSDDKSETGLELSLNLGPGKLKAA</sequence>
<dbReference type="GO" id="GO:0010468">
    <property type="term" value="P:regulation of gene expression"/>
    <property type="evidence" value="ECO:0007669"/>
    <property type="project" value="TreeGrafter"/>
</dbReference>
<accession>A0A7N0U1V5</accession>
<proteinExistence type="inferred from homology"/>
<dbReference type="Gramene" id="Kaladp0050s0304.1.v1.1">
    <property type="protein sequence ID" value="Kaladp0050s0304.1.v1.1"/>
    <property type="gene ID" value="Kaladp0050s0304.v1.1"/>
</dbReference>
<evidence type="ECO:0000259" key="3">
    <source>
        <dbReference type="PROSITE" id="PS50891"/>
    </source>
</evidence>
<keyword evidence="5" id="KW-1185">Reference proteome</keyword>
<protein>
    <recommendedName>
        <fullName evidence="3">LOB domain-containing protein</fullName>
    </recommendedName>
</protein>
<dbReference type="AlphaFoldDB" id="A0A7N0U1V5"/>
<evidence type="ECO:0000313" key="4">
    <source>
        <dbReference type="EnsemblPlants" id="Kaladp0050s0304.1.v1.1"/>
    </source>
</evidence>
<dbReference type="InterPro" id="IPR004883">
    <property type="entry name" value="LOB"/>
</dbReference>
<evidence type="ECO:0000313" key="5">
    <source>
        <dbReference type="Proteomes" id="UP000594263"/>
    </source>
</evidence>
<comment type="similarity">
    <text evidence="1">Belongs to the LOB domain-containing protein family.</text>
</comment>